<organism evidence="2 3">
    <name type="scientific">Pseudoalteromonas obscura</name>
    <dbReference type="NCBI Taxonomy" id="3048491"/>
    <lineage>
        <taxon>Bacteria</taxon>
        <taxon>Pseudomonadati</taxon>
        <taxon>Pseudomonadota</taxon>
        <taxon>Gammaproteobacteria</taxon>
        <taxon>Alteromonadales</taxon>
        <taxon>Pseudoalteromonadaceae</taxon>
        <taxon>Pseudoalteromonas</taxon>
    </lineage>
</organism>
<accession>A0ABT7EGI7</accession>
<evidence type="ECO:0000256" key="1">
    <source>
        <dbReference type="SAM" id="SignalP"/>
    </source>
</evidence>
<dbReference type="EMBL" id="JASJUT010000001">
    <property type="protein sequence ID" value="MDK2594152.1"/>
    <property type="molecule type" value="Genomic_DNA"/>
</dbReference>
<sequence>MRGNIIRICLVLAMTVLVAACQSSNPIQNTQLNDQQPLKLGQGVVALELINNTDRLGNLHPNWGEVIIIRIDNEEQRKQAAIAKAKEKALKKGKTFDPEAVDWEHEYFSLRPNSKGTVSSQLFVGAMPEGEYLIGSLYSYYNDGNMSSWITMPVFQSAGVFEVKATQLTNLGTIVFQPLLNTKEPSFWSNRSEQRAYVTRLSGDTDLAPFVKHHYQNLASSMDFSSINSWKEDPFTELRAKLGSLSKANAYGERAIALQGSELNALAARFGLLHLINKQGNLTTESLPTSSQLTSSLHFRGNLLVGSERGLLFSKSQNDQWQSSQPISAKEAFVWLGTANGFGYALASSEKQHVLYRFADADTNWQKIGEFKKKANNNWLVQNGGLFVFFDAQGEPKIINDNKLLSFNEATNSWQATKYKSFKKFSQLKTGELIAVEVSQWDGFGDQVISLDYGQSWQTIERSTRLFGDAKADATLPALLPNNQIATVGRVKVAKGSKKSRLRIITADIENASNKTKWIPHGELKANCTTKLAELTQGSTLFFLCDQGQVVSTSDLGQSWDVRIDIDIARMQAQYEDFLATQKKEAQSKSD</sequence>
<comment type="caution">
    <text evidence="2">The sequence shown here is derived from an EMBL/GenBank/DDBJ whole genome shotgun (WGS) entry which is preliminary data.</text>
</comment>
<feature type="chain" id="PRO_5045486860" evidence="1">
    <location>
        <begin position="20"/>
        <end position="591"/>
    </location>
</feature>
<dbReference type="RefSeq" id="WP_284136370.1">
    <property type="nucleotide sequence ID" value="NZ_JASJUT010000001.1"/>
</dbReference>
<evidence type="ECO:0000313" key="2">
    <source>
        <dbReference type="EMBL" id="MDK2594152.1"/>
    </source>
</evidence>
<dbReference type="Gene3D" id="2.130.10.10">
    <property type="entry name" value="YVTN repeat-like/Quinoprotein amine dehydrogenase"/>
    <property type="match status" value="1"/>
</dbReference>
<keyword evidence="1" id="KW-0732">Signal</keyword>
<evidence type="ECO:0000313" key="3">
    <source>
        <dbReference type="Proteomes" id="UP001231915"/>
    </source>
</evidence>
<name>A0ABT7EGI7_9GAMM</name>
<gene>
    <name evidence="2" type="ORF">QNM18_03580</name>
</gene>
<protein>
    <submittedName>
        <fullName evidence="2">Uncharacterized protein</fullName>
    </submittedName>
</protein>
<dbReference type="PROSITE" id="PS51257">
    <property type="entry name" value="PROKAR_LIPOPROTEIN"/>
    <property type="match status" value="1"/>
</dbReference>
<dbReference type="Proteomes" id="UP001231915">
    <property type="component" value="Unassembled WGS sequence"/>
</dbReference>
<proteinExistence type="predicted"/>
<reference evidence="2 3" key="1">
    <citation type="submission" date="2023-05" db="EMBL/GenBank/DDBJ databases">
        <title>Pseudoalteromonas ardens sp. nov., Pseudoalteromonas obscura sp. nov., and Pseudoalteromonas umbrosa sp. nov., isolated from the coral Montipora capitata.</title>
        <authorList>
            <person name="Thomas E.M."/>
            <person name="Smith E.M."/>
            <person name="Papke E."/>
            <person name="Shlafstein M.D."/>
            <person name="Oline D.K."/>
            <person name="Videau P."/>
            <person name="Saw J.H."/>
            <person name="Strangman W.K."/>
            <person name="Ushijima B."/>
        </authorList>
    </citation>
    <scope>NUCLEOTIDE SEQUENCE [LARGE SCALE GENOMIC DNA]</scope>
    <source>
        <strain evidence="2 3">P94</strain>
    </source>
</reference>
<feature type="signal peptide" evidence="1">
    <location>
        <begin position="1"/>
        <end position="19"/>
    </location>
</feature>
<dbReference type="InterPro" id="IPR015943">
    <property type="entry name" value="WD40/YVTN_repeat-like_dom_sf"/>
</dbReference>
<dbReference type="SUPFAM" id="SSF110296">
    <property type="entry name" value="Oligoxyloglucan reducing end-specific cellobiohydrolase"/>
    <property type="match status" value="1"/>
</dbReference>
<keyword evidence="3" id="KW-1185">Reference proteome</keyword>